<evidence type="ECO:0000256" key="1">
    <source>
        <dbReference type="SAM" id="Phobius"/>
    </source>
</evidence>
<feature type="transmembrane region" description="Helical" evidence="1">
    <location>
        <begin position="162"/>
        <end position="181"/>
    </location>
</feature>
<dbReference type="EMBL" id="JBHSXX010000001">
    <property type="protein sequence ID" value="MFC6868966.1"/>
    <property type="molecule type" value="Genomic_DNA"/>
</dbReference>
<evidence type="ECO:0008006" key="4">
    <source>
        <dbReference type="Google" id="ProtNLM"/>
    </source>
</evidence>
<name>A0ABW2C0X1_9PSEU</name>
<feature type="transmembrane region" description="Helical" evidence="1">
    <location>
        <begin position="86"/>
        <end position="103"/>
    </location>
</feature>
<feature type="transmembrane region" description="Helical" evidence="1">
    <location>
        <begin position="187"/>
        <end position="206"/>
    </location>
</feature>
<accession>A0ABW2C0X1</accession>
<evidence type="ECO:0000313" key="2">
    <source>
        <dbReference type="EMBL" id="MFC6868966.1"/>
    </source>
</evidence>
<reference evidence="3" key="1">
    <citation type="journal article" date="2019" name="Int. J. Syst. Evol. Microbiol.">
        <title>The Global Catalogue of Microorganisms (GCM) 10K type strain sequencing project: providing services to taxonomists for standard genome sequencing and annotation.</title>
        <authorList>
            <consortium name="The Broad Institute Genomics Platform"/>
            <consortium name="The Broad Institute Genome Sequencing Center for Infectious Disease"/>
            <person name="Wu L."/>
            <person name="Ma J."/>
        </authorList>
    </citation>
    <scope>NUCLEOTIDE SEQUENCE [LARGE SCALE GENOMIC DNA]</scope>
    <source>
        <strain evidence="3">KCTC 32255</strain>
    </source>
</reference>
<keyword evidence="1" id="KW-0472">Membrane</keyword>
<dbReference type="Proteomes" id="UP001596337">
    <property type="component" value="Unassembled WGS sequence"/>
</dbReference>
<sequence length="223" mass="23244">MTSTKTTRSRYGAAALAVAPVVMLVALVGHPYITRLPDANAVATAAEANTTLWAVVHLLTILGVVLIALAFVAIRAHLRDAGENRYAWALPWVLFGSFLYGILPGLEFTPFAVARTGGDVAAAQQELAPVFIPVLAVSAITFAIGVAGFAKAVLVSDILGSPWSQVVATALVVLALSRFVPLGAVQFYVQAAAGLVALWPLAVHMWRGTVPTPVVRTHAAATG</sequence>
<keyword evidence="1" id="KW-1133">Transmembrane helix</keyword>
<keyword evidence="3" id="KW-1185">Reference proteome</keyword>
<organism evidence="2 3">
    <name type="scientific">Haloechinothrix salitolerans</name>
    <dbReference type="NCBI Taxonomy" id="926830"/>
    <lineage>
        <taxon>Bacteria</taxon>
        <taxon>Bacillati</taxon>
        <taxon>Actinomycetota</taxon>
        <taxon>Actinomycetes</taxon>
        <taxon>Pseudonocardiales</taxon>
        <taxon>Pseudonocardiaceae</taxon>
        <taxon>Haloechinothrix</taxon>
    </lineage>
</organism>
<proteinExistence type="predicted"/>
<feature type="transmembrane region" description="Helical" evidence="1">
    <location>
        <begin position="130"/>
        <end position="150"/>
    </location>
</feature>
<feature type="transmembrane region" description="Helical" evidence="1">
    <location>
        <begin position="53"/>
        <end position="74"/>
    </location>
</feature>
<evidence type="ECO:0000313" key="3">
    <source>
        <dbReference type="Proteomes" id="UP001596337"/>
    </source>
</evidence>
<feature type="transmembrane region" description="Helical" evidence="1">
    <location>
        <begin position="12"/>
        <end position="33"/>
    </location>
</feature>
<protein>
    <recommendedName>
        <fullName evidence="4">DUF4386 family protein</fullName>
    </recommendedName>
</protein>
<comment type="caution">
    <text evidence="2">The sequence shown here is derived from an EMBL/GenBank/DDBJ whole genome shotgun (WGS) entry which is preliminary data.</text>
</comment>
<keyword evidence="1" id="KW-0812">Transmembrane</keyword>
<gene>
    <name evidence="2" type="ORF">ACFQGD_17625</name>
</gene>
<dbReference type="RefSeq" id="WP_345403060.1">
    <property type="nucleotide sequence ID" value="NZ_BAABLA010000113.1"/>
</dbReference>